<evidence type="ECO:0000313" key="7">
    <source>
        <dbReference type="EMBL" id="OQW50046.1"/>
    </source>
</evidence>
<dbReference type="EMBL" id="LWDL01000027">
    <property type="protein sequence ID" value="OQW50046.1"/>
    <property type="molecule type" value="Genomic_DNA"/>
</dbReference>
<comment type="caution">
    <text evidence="7">The sequence shown here is derived from an EMBL/GenBank/DDBJ whole genome shotgun (WGS) entry which is preliminary data.</text>
</comment>
<evidence type="ECO:0000256" key="4">
    <source>
        <dbReference type="ARBA" id="ARBA00022989"/>
    </source>
</evidence>
<protein>
    <recommendedName>
        <fullName evidence="9">TIGR00374 family protein</fullName>
    </recommendedName>
</protein>
<dbReference type="NCBIfam" id="TIGR03476">
    <property type="entry name" value="HpnL"/>
    <property type="match status" value="1"/>
</dbReference>
<accession>A0A1W9HRK3</accession>
<dbReference type="Proteomes" id="UP000192872">
    <property type="component" value="Unassembled WGS sequence"/>
</dbReference>
<evidence type="ECO:0008006" key="9">
    <source>
        <dbReference type="Google" id="ProtNLM"/>
    </source>
</evidence>
<name>A0A1W9HRK3_9HYPH</name>
<dbReference type="PANTHER" id="PTHR39087">
    <property type="entry name" value="UPF0104 MEMBRANE PROTEIN MJ1595"/>
    <property type="match status" value="1"/>
</dbReference>
<dbReference type="RefSeq" id="WP_376801319.1">
    <property type="nucleotide sequence ID" value="NZ_DBNB01000021.1"/>
</dbReference>
<dbReference type="GO" id="GO:0005886">
    <property type="term" value="C:plasma membrane"/>
    <property type="evidence" value="ECO:0007669"/>
    <property type="project" value="UniProtKB-SubCell"/>
</dbReference>
<sequence>MRLIAVAGALGLVLLVGITLHFGWRDIIEAVRQVGFGVGLVVVARIVAISMVGCAWWFLVLGPNQVAPQICMLLRWMRESINTLLPVAQVGGEIVGARLLTFWGVSGGRAGASLVVDMFVQVATQLAFTIAGLAILIVIDGDQEIVRYVAIGLLILIPGVFGFFIAQRFGAFDWLERQLMRLAEKEKWAALGQVADLHVNIQDIYRRRARLAACVGLHMATWFFGAIEVWIVLYFLGYPVSIGEALVIESLGQAVRGAAFAVPGGLGVQEGGFIALCAVFGLPPHVAIAMSLVKRVPELLLGLPGLAVWHRLETRELARRAKAAQDQTFQTNSNS</sequence>
<gene>
    <name evidence="7" type="ORF">A4S15_01045</name>
</gene>
<keyword evidence="2" id="KW-1003">Cell membrane</keyword>
<keyword evidence="3 6" id="KW-0812">Transmembrane</keyword>
<keyword evidence="4 6" id="KW-1133">Transmembrane helix</keyword>
<keyword evidence="5 6" id="KW-0472">Membrane</keyword>
<feature type="transmembrane region" description="Helical" evidence="6">
    <location>
        <begin position="118"/>
        <end position="139"/>
    </location>
</feature>
<feature type="transmembrane region" description="Helical" evidence="6">
    <location>
        <begin position="36"/>
        <end position="59"/>
    </location>
</feature>
<evidence type="ECO:0000256" key="3">
    <source>
        <dbReference type="ARBA" id="ARBA00022692"/>
    </source>
</evidence>
<evidence type="ECO:0000256" key="2">
    <source>
        <dbReference type="ARBA" id="ARBA00022475"/>
    </source>
</evidence>
<organism evidence="7 8">
    <name type="scientific">Candidatus Raskinella chloraquaticus</name>
    <dbReference type="NCBI Taxonomy" id="1951219"/>
    <lineage>
        <taxon>Bacteria</taxon>
        <taxon>Pseudomonadati</taxon>
        <taxon>Pseudomonadota</taxon>
        <taxon>Alphaproteobacteria</taxon>
        <taxon>Hyphomicrobiales</taxon>
        <taxon>Phreatobacteraceae</taxon>
        <taxon>Candidatus Raskinella</taxon>
    </lineage>
</organism>
<feature type="transmembrane region" description="Helical" evidence="6">
    <location>
        <begin position="211"/>
        <end position="236"/>
    </location>
</feature>
<reference evidence="7 8" key="1">
    <citation type="journal article" date="2017" name="Water Res.">
        <title>Comammox in drinking water systems.</title>
        <authorList>
            <person name="Wang Y."/>
            <person name="Ma L."/>
            <person name="Mao Y."/>
            <person name="Jiang X."/>
            <person name="Xia Y."/>
            <person name="Yu K."/>
            <person name="Li B."/>
            <person name="Zhang T."/>
        </authorList>
    </citation>
    <scope>NUCLEOTIDE SEQUENCE [LARGE SCALE GENOMIC DNA]</scope>
    <source>
        <strain evidence="7">SG_bin8</strain>
    </source>
</reference>
<evidence type="ECO:0000256" key="5">
    <source>
        <dbReference type="ARBA" id="ARBA00023136"/>
    </source>
</evidence>
<dbReference type="PANTHER" id="PTHR39087:SF2">
    <property type="entry name" value="UPF0104 MEMBRANE PROTEIN MJ1595"/>
    <property type="match status" value="1"/>
</dbReference>
<feature type="transmembrane region" description="Helical" evidence="6">
    <location>
        <begin position="6"/>
        <end position="24"/>
    </location>
</feature>
<proteinExistence type="predicted"/>
<dbReference type="InterPro" id="IPR022791">
    <property type="entry name" value="L-PG_synthase/AglD"/>
</dbReference>
<comment type="subcellular location">
    <subcellularLocation>
        <location evidence="1">Cell membrane</location>
        <topology evidence="1">Multi-pass membrane protein</topology>
    </subcellularLocation>
</comment>
<dbReference type="Pfam" id="PF03706">
    <property type="entry name" value="LPG_synthase_TM"/>
    <property type="match status" value="1"/>
</dbReference>
<dbReference type="AlphaFoldDB" id="A0A1W9HRK3"/>
<evidence type="ECO:0000256" key="1">
    <source>
        <dbReference type="ARBA" id="ARBA00004651"/>
    </source>
</evidence>
<dbReference type="STRING" id="1827387.A4S15_01045"/>
<evidence type="ECO:0000256" key="6">
    <source>
        <dbReference type="SAM" id="Phobius"/>
    </source>
</evidence>
<dbReference type="NCBIfam" id="TIGR00374">
    <property type="entry name" value="flippase-like domain"/>
    <property type="match status" value="1"/>
</dbReference>
<feature type="transmembrane region" description="Helical" evidence="6">
    <location>
        <begin position="273"/>
        <end position="293"/>
    </location>
</feature>
<feature type="transmembrane region" description="Helical" evidence="6">
    <location>
        <begin position="145"/>
        <end position="166"/>
    </location>
</feature>
<evidence type="ECO:0000313" key="8">
    <source>
        <dbReference type="Proteomes" id="UP000192872"/>
    </source>
</evidence>